<gene>
    <name evidence="2" type="primary">g4955</name>
    <name evidence="2" type="ORF">VP750_LOCUS4229</name>
</gene>
<evidence type="ECO:0000313" key="3">
    <source>
        <dbReference type="Proteomes" id="UP001497392"/>
    </source>
</evidence>
<organism evidence="2 3">
    <name type="scientific">Coccomyxa viridis</name>
    <dbReference type="NCBI Taxonomy" id="1274662"/>
    <lineage>
        <taxon>Eukaryota</taxon>
        <taxon>Viridiplantae</taxon>
        <taxon>Chlorophyta</taxon>
        <taxon>core chlorophytes</taxon>
        <taxon>Trebouxiophyceae</taxon>
        <taxon>Trebouxiophyceae incertae sedis</taxon>
        <taxon>Coccomyxaceae</taxon>
        <taxon>Coccomyxa</taxon>
    </lineage>
</organism>
<keyword evidence="1" id="KW-0732">Signal</keyword>
<name>A0ABP1FVK2_9CHLO</name>
<keyword evidence="3" id="KW-1185">Reference proteome</keyword>
<feature type="chain" id="PRO_5045711648" evidence="1">
    <location>
        <begin position="17"/>
        <end position="581"/>
    </location>
</feature>
<proteinExistence type="predicted"/>
<protein>
    <submittedName>
        <fullName evidence="2">G4955 protein</fullName>
    </submittedName>
</protein>
<sequence length="581" mass="58399">MKTIAVVAAFLLTASAQSLEGELENALLPALLQGNVPSLAAALARNTSLSPLLNMTQLAPAPAPALGDISVPITLPPAMVPSIAPAAVFRLSAPSGAPAVNAFTRPPVTGAPLSVAAELAPGTVAVITPPTYGNATLPGELPMPQLLTSFIEPYLASLPGRRIHLLNSSMFLPHLPAPLRYSNVQGGIVVILSNTSTEAASPVPFQATMLGISPSYTALAASPALSPAPANFTPPVLPGLNLAYYALAPGTPLAALPSNFEFAQLAPGVLAIVSQVDQQYLVSPPVTEASPATPQGSASTAQALVFSLTPDEVAALPSVPEGLQIILLPANLSLAGLPASMAIPASFTVPQQLQSYSYILTAASDALPALPAGFNASSPSPGITIIYAEQAAPPPAAAPAGPPAASVLALPLSAVMEGPFVLSAAAPLATGFDAPPYLQDFRLSQLPAGSLLPIVPTGFSVLPIYPGLTAVVQANSTLLPSSAVAPAPANSSVLDSPLPAALLNNLPAFSTPAGSLITGVPVTANATQILASSNSTLYSGPIDSLPPNETYLVQPVQPMIGELFPGFEIDGVLGSILGLAV</sequence>
<dbReference type="Proteomes" id="UP001497392">
    <property type="component" value="Unassembled WGS sequence"/>
</dbReference>
<accession>A0ABP1FVK2</accession>
<dbReference type="EMBL" id="CAXHTA020000007">
    <property type="protein sequence ID" value="CAL5222570.1"/>
    <property type="molecule type" value="Genomic_DNA"/>
</dbReference>
<evidence type="ECO:0000256" key="1">
    <source>
        <dbReference type="SAM" id="SignalP"/>
    </source>
</evidence>
<feature type="signal peptide" evidence="1">
    <location>
        <begin position="1"/>
        <end position="16"/>
    </location>
</feature>
<reference evidence="2 3" key="1">
    <citation type="submission" date="2024-06" db="EMBL/GenBank/DDBJ databases">
        <authorList>
            <person name="Kraege A."/>
            <person name="Thomma B."/>
        </authorList>
    </citation>
    <scope>NUCLEOTIDE SEQUENCE [LARGE SCALE GENOMIC DNA]</scope>
</reference>
<comment type="caution">
    <text evidence="2">The sequence shown here is derived from an EMBL/GenBank/DDBJ whole genome shotgun (WGS) entry which is preliminary data.</text>
</comment>
<evidence type="ECO:0000313" key="2">
    <source>
        <dbReference type="EMBL" id="CAL5222570.1"/>
    </source>
</evidence>